<feature type="transmembrane region" description="Helical" evidence="1">
    <location>
        <begin position="138"/>
        <end position="157"/>
    </location>
</feature>
<protein>
    <submittedName>
        <fullName evidence="2">Uncharacterized protein</fullName>
    </submittedName>
</protein>
<evidence type="ECO:0000313" key="2">
    <source>
        <dbReference type="EMBL" id="GEP53153.1"/>
    </source>
</evidence>
<keyword evidence="1" id="KW-0812">Transmembrane</keyword>
<feature type="transmembrane region" description="Helical" evidence="1">
    <location>
        <begin position="104"/>
        <end position="126"/>
    </location>
</feature>
<comment type="caution">
    <text evidence="2">The sequence shown here is derived from an EMBL/GenBank/DDBJ whole genome shotgun (WGS) entry which is preliminary data.</text>
</comment>
<dbReference type="AlphaFoldDB" id="A0A512N2I4"/>
<sequence length="170" mass="18219">MLVEERPLVPLTGRRRVRRVPFAEIAGLNSVQNATDDLLTLTTRDGERFVLPPSLAPGQGLIRAPDQAGLGAFAGALQAAMTAAGSAAPPVADGLCFWNRPVGLSLFGIMFLASLALAVVALWGMWEGAATRHRGGEAVAILVMLPVGVAWMIRRSWKRRRAVLRALRES</sequence>
<evidence type="ECO:0000313" key="3">
    <source>
        <dbReference type="Proteomes" id="UP000321058"/>
    </source>
</evidence>
<evidence type="ECO:0000256" key="1">
    <source>
        <dbReference type="SAM" id="Phobius"/>
    </source>
</evidence>
<proteinExistence type="predicted"/>
<reference evidence="2 3" key="1">
    <citation type="submission" date="2019-07" db="EMBL/GenBank/DDBJ databases">
        <title>Whole genome shotgun sequence of Reyranella soli NBRC 108950.</title>
        <authorList>
            <person name="Hosoyama A."/>
            <person name="Uohara A."/>
            <person name="Ohji S."/>
            <person name="Ichikawa N."/>
        </authorList>
    </citation>
    <scope>NUCLEOTIDE SEQUENCE [LARGE SCALE GENOMIC DNA]</scope>
    <source>
        <strain evidence="2 3">NBRC 108950</strain>
    </source>
</reference>
<keyword evidence="1" id="KW-1133">Transmembrane helix</keyword>
<gene>
    <name evidence="2" type="ORF">RSO01_03190</name>
</gene>
<organism evidence="2 3">
    <name type="scientific">Reyranella soli</name>
    <dbReference type="NCBI Taxonomy" id="1230389"/>
    <lineage>
        <taxon>Bacteria</taxon>
        <taxon>Pseudomonadati</taxon>
        <taxon>Pseudomonadota</taxon>
        <taxon>Alphaproteobacteria</taxon>
        <taxon>Hyphomicrobiales</taxon>
        <taxon>Reyranellaceae</taxon>
        <taxon>Reyranella</taxon>
    </lineage>
</organism>
<dbReference type="Proteomes" id="UP000321058">
    <property type="component" value="Unassembled WGS sequence"/>
</dbReference>
<accession>A0A512N2I4</accession>
<dbReference type="EMBL" id="BKAJ01000004">
    <property type="protein sequence ID" value="GEP53153.1"/>
    <property type="molecule type" value="Genomic_DNA"/>
</dbReference>
<keyword evidence="1" id="KW-0472">Membrane</keyword>
<keyword evidence="3" id="KW-1185">Reference proteome</keyword>
<name>A0A512N2I4_9HYPH</name>